<reference evidence="15" key="3">
    <citation type="journal article" date="2014" name="Nature">
        <title>Elephant shark genome provides unique insights into gnathostome evolution.</title>
        <authorList>
            <consortium name="International Elephant Shark Genome Sequencing Consortium"/>
            <person name="Venkatesh B."/>
            <person name="Lee A.P."/>
            <person name="Ravi V."/>
            <person name="Maurya A.K."/>
            <person name="Lian M.M."/>
            <person name="Swann J.B."/>
            <person name="Ohta Y."/>
            <person name="Flajnik M.F."/>
            <person name="Sutoh Y."/>
            <person name="Kasahara M."/>
            <person name="Hoon S."/>
            <person name="Gangu V."/>
            <person name="Roy S.W."/>
            <person name="Irimia M."/>
            <person name="Korzh V."/>
            <person name="Kondrychyn I."/>
            <person name="Lim Z.W."/>
            <person name="Tay B.H."/>
            <person name="Tohari S."/>
            <person name="Kong K.W."/>
            <person name="Ho S."/>
            <person name="Lorente-Galdos B."/>
            <person name="Quilez J."/>
            <person name="Marques-Bonet T."/>
            <person name="Raney B.J."/>
            <person name="Ingham P.W."/>
            <person name="Tay A."/>
            <person name="Hillier L.W."/>
            <person name="Minx P."/>
            <person name="Boehm T."/>
            <person name="Wilson R.K."/>
            <person name="Brenner S."/>
            <person name="Warren W.C."/>
        </authorList>
    </citation>
    <scope>NUCLEOTIDE SEQUENCE [LARGE SCALE GENOMIC DNA]</scope>
</reference>
<evidence type="ECO:0000256" key="6">
    <source>
        <dbReference type="ARBA" id="ARBA00022840"/>
    </source>
</evidence>
<keyword evidence="5" id="KW-0547">Nucleotide-binding</keyword>
<name>A0A4W3JT15_CALMI</name>
<organism evidence="14 15">
    <name type="scientific">Callorhinchus milii</name>
    <name type="common">Ghost shark</name>
    <dbReference type="NCBI Taxonomy" id="7868"/>
    <lineage>
        <taxon>Eukaryota</taxon>
        <taxon>Metazoa</taxon>
        <taxon>Chordata</taxon>
        <taxon>Craniata</taxon>
        <taxon>Vertebrata</taxon>
        <taxon>Chondrichthyes</taxon>
        <taxon>Holocephali</taxon>
        <taxon>Chimaeriformes</taxon>
        <taxon>Callorhinchidae</taxon>
        <taxon>Callorhinchus</taxon>
    </lineage>
</organism>
<keyword evidence="12" id="KW-0966">Cell projection</keyword>
<evidence type="ECO:0000256" key="3">
    <source>
        <dbReference type="ARBA" id="ARBA00022490"/>
    </source>
</evidence>
<dbReference type="Ensembl" id="ENSCMIT00000035622.1">
    <property type="protein sequence ID" value="ENSCMIP00000035100.1"/>
    <property type="gene ID" value="ENSCMIG00000014872.1"/>
</dbReference>
<comment type="similarity">
    <text evidence="2">Belongs to the dynein heavy chain family.</text>
</comment>
<proteinExistence type="inferred from homology"/>
<evidence type="ECO:0000256" key="11">
    <source>
        <dbReference type="ARBA" id="ARBA00023212"/>
    </source>
</evidence>
<comment type="subcellular location">
    <subcellularLocation>
        <location evidence="1">Cytoplasm</location>
        <location evidence="1">Cytoskeleton</location>
        <location evidence="1">Cilium axoneme</location>
    </subcellularLocation>
</comment>
<keyword evidence="6" id="KW-0067">ATP-binding</keyword>
<dbReference type="InterPro" id="IPR026983">
    <property type="entry name" value="DHC"/>
</dbReference>
<dbReference type="SUPFAM" id="SSF52540">
    <property type="entry name" value="P-loop containing nucleoside triphosphate hydrolases"/>
    <property type="match status" value="1"/>
</dbReference>
<dbReference type="GeneTree" id="ENSGT00940000154959"/>
<evidence type="ECO:0000259" key="13">
    <source>
        <dbReference type="Pfam" id="PF12780"/>
    </source>
</evidence>
<reference evidence="15" key="2">
    <citation type="journal article" date="2007" name="PLoS Biol.">
        <title>Survey sequencing and comparative analysis of the elephant shark (Callorhinchus milii) genome.</title>
        <authorList>
            <person name="Venkatesh B."/>
            <person name="Kirkness E.F."/>
            <person name="Loh Y.H."/>
            <person name="Halpern A.L."/>
            <person name="Lee A.P."/>
            <person name="Johnson J."/>
            <person name="Dandona N."/>
            <person name="Viswanathan L.D."/>
            <person name="Tay A."/>
            <person name="Venter J.C."/>
            <person name="Strausberg R.L."/>
            <person name="Brenner S."/>
        </authorList>
    </citation>
    <scope>NUCLEOTIDE SEQUENCE [LARGE SCALE GENOMIC DNA]</scope>
</reference>
<keyword evidence="8" id="KW-0175">Coiled coil</keyword>
<dbReference type="GO" id="GO:0030286">
    <property type="term" value="C:dynein complex"/>
    <property type="evidence" value="ECO:0007669"/>
    <property type="project" value="UniProtKB-KW"/>
</dbReference>
<keyword evidence="11" id="KW-0206">Cytoskeleton</keyword>
<reference evidence="15" key="1">
    <citation type="journal article" date="2006" name="Science">
        <title>Ancient noncoding elements conserved in the human genome.</title>
        <authorList>
            <person name="Venkatesh B."/>
            <person name="Kirkness E.F."/>
            <person name="Loh Y.H."/>
            <person name="Halpern A.L."/>
            <person name="Lee A.P."/>
            <person name="Johnson J."/>
            <person name="Dandona N."/>
            <person name="Viswanathan L.D."/>
            <person name="Tay A."/>
            <person name="Venter J.C."/>
            <person name="Strausberg R.L."/>
            <person name="Brenner S."/>
        </authorList>
    </citation>
    <scope>NUCLEOTIDE SEQUENCE [LARGE SCALE GENOMIC DNA]</scope>
</reference>
<dbReference type="InParanoid" id="A0A4W3JT15"/>
<evidence type="ECO:0000256" key="1">
    <source>
        <dbReference type="ARBA" id="ARBA00004430"/>
    </source>
</evidence>
<dbReference type="GO" id="GO:0045505">
    <property type="term" value="F:dynein intermediate chain binding"/>
    <property type="evidence" value="ECO:0007669"/>
    <property type="project" value="InterPro"/>
</dbReference>
<evidence type="ECO:0000256" key="8">
    <source>
        <dbReference type="ARBA" id="ARBA00023054"/>
    </source>
</evidence>
<keyword evidence="9" id="KW-0969">Cilium</keyword>
<keyword evidence="4" id="KW-0493">Microtubule</keyword>
<accession>A0A4W3JT15</accession>
<feature type="domain" description="Dynein heavy chain AAA module D4" evidence="13">
    <location>
        <begin position="2"/>
        <end position="145"/>
    </location>
</feature>
<keyword evidence="15" id="KW-1185">Reference proteome</keyword>
<reference evidence="14" key="4">
    <citation type="submission" date="2025-08" db="UniProtKB">
        <authorList>
            <consortium name="Ensembl"/>
        </authorList>
    </citation>
    <scope>IDENTIFICATION</scope>
</reference>
<keyword evidence="10" id="KW-0505">Motor protein</keyword>
<evidence type="ECO:0000313" key="15">
    <source>
        <dbReference type="Proteomes" id="UP000314986"/>
    </source>
</evidence>
<evidence type="ECO:0000256" key="4">
    <source>
        <dbReference type="ARBA" id="ARBA00022701"/>
    </source>
</evidence>
<keyword evidence="3" id="KW-0963">Cytoplasm</keyword>
<evidence type="ECO:0000256" key="10">
    <source>
        <dbReference type="ARBA" id="ARBA00023175"/>
    </source>
</evidence>
<protein>
    <recommendedName>
        <fullName evidence="13">Dynein heavy chain AAA module D4 domain-containing protein</fullName>
    </recommendedName>
</protein>
<dbReference type="PANTHER" id="PTHR22878:SF72">
    <property type="entry name" value="DYNEIN HEAVY CHAIN 3, AXONEMAL"/>
    <property type="match status" value="1"/>
</dbReference>
<dbReference type="InterPro" id="IPR027417">
    <property type="entry name" value="P-loop_NTPase"/>
</dbReference>
<dbReference type="Proteomes" id="UP000314986">
    <property type="component" value="Unassembled WGS sequence"/>
</dbReference>
<sequence length="146" mass="16975">MSDSEIFQVSIQKTYTLSEWMDDLKKVLRGAGQNGISTVFLFADHQIKNKAFLEDINMILNTGDIPNLFDNEEKREIIEKMRQLPVPVEKSKLEAVPQHNYSTFTERIRQNLHVVLAFSPIGDAFRNRLRQFPSLINCCTIDWFQV</sequence>
<evidence type="ECO:0000256" key="7">
    <source>
        <dbReference type="ARBA" id="ARBA00023017"/>
    </source>
</evidence>
<evidence type="ECO:0000256" key="5">
    <source>
        <dbReference type="ARBA" id="ARBA00022741"/>
    </source>
</evidence>
<keyword evidence="7" id="KW-0243">Dynein</keyword>
<dbReference type="GO" id="GO:0005930">
    <property type="term" value="C:axoneme"/>
    <property type="evidence" value="ECO:0007669"/>
    <property type="project" value="UniProtKB-SubCell"/>
</dbReference>
<evidence type="ECO:0000256" key="9">
    <source>
        <dbReference type="ARBA" id="ARBA00023069"/>
    </source>
</evidence>
<dbReference type="GO" id="GO:0007018">
    <property type="term" value="P:microtubule-based movement"/>
    <property type="evidence" value="ECO:0007669"/>
    <property type="project" value="InterPro"/>
</dbReference>
<dbReference type="GO" id="GO:0005524">
    <property type="term" value="F:ATP binding"/>
    <property type="evidence" value="ECO:0007669"/>
    <property type="project" value="UniProtKB-KW"/>
</dbReference>
<dbReference type="OMA" id="AWINGLH"/>
<dbReference type="FunFam" id="3.40.50.300:FF:002141">
    <property type="entry name" value="Dynein heavy chain"/>
    <property type="match status" value="1"/>
</dbReference>
<dbReference type="STRING" id="7868.ENSCMIP00000035100"/>
<dbReference type="InterPro" id="IPR024317">
    <property type="entry name" value="Dynein_heavy_chain_D4_dom"/>
</dbReference>
<dbReference type="Pfam" id="PF12780">
    <property type="entry name" value="AAA_8"/>
    <property type="match status" value="1"/>
</dbReference>
<reference evidence="14" key="5">
    <citation type="submission" date="2025-09" db="UniProtKB">
        <authorList>
            <consortium name="Ensembl"/>
        </authorList>
    </citation>
    <scope>IDENTIFICATION</scope>
</reference>
<dbReference type="PANTHER" id="PTHR22878">
    <property type="entry name" value="DYNEIN HEAVY CHAIN 6, AXONEMAL-LIKE-RELATED"/>
    <property type="match status" value="1"/>
</dbReference>
<dbReference type="GO" id="GO:0005874">
    <property type="term" value="C:microtubule"/>
    <property type="evidence" value="ECO:0007669"/>
    <property type="project" value="UniProtKB-KW"/>
</dbReference>
<evidence type="ECO:0000256" key="12">
    <source>
        <dbReference type="ARBA" id="ARBA00023273"/>
    </source>
</evidence>
<evidence type="ECO:0000313" key="14">
    <source>
        <dbReference type="Ensembl" id="ENSCMIP00000035100.1"/>
    </source>
</evidence>
<dbReference type="AlphaFoldDB" id="A0A4W3JT15"/>
<dbReference type="Gene3D" id="3.40.50.300">
    <property type="entry name" value="P-loop containing nucleotide triphosphate hydrolases"/>
    <property type="match status" value="1"/>
</dbReference>
<dbReference type="GO" id="GO:0051959">
    <property type="term" value="F:dynein light intermediate chain binding"/>
    <property type="evidence" value="ECO:0007669"/>
    <property type="project" value="InterPro"/>
</dbReference>
<evidence type="ECO:0000256" key="2">
    <source>
        <dbReference type="ARBA" id="ARBA00008887"/>
    </source>
</evidence>